<dbReference type="Pfam" id="PF05914">
    <property type="entry name" value="RIB43A"/>
    <property type="match status" value="1"/>
</dbReference>
<gene>
    <name evidence="10" type="ORF">NTJ_10984</name>
</gene>
<evidence type="ECO:0000256" key="3">
    <source>
        <dbReference type="ARBA" id="ARBA00022490"/>
    </source>
</evidence>
<evidence type="ECO:0000313" key="10">
    <source>
        <dbReference type="EMBL" id="BES98169.1"/>
    </source>
</evidence>
<comment type="subunit">
    <text evidence="9">Microtubule inner protein component of sperm flagellar doublet microtubules.</text>
</comment>
<keyword evidence="6" id="KW-0969">Cilium</keyword>
<keyword evidence="8" id="KW-0966">Cell projection</keyword>
<name>A0ABN7B165_9HEMI</name>
<evidence type="ECO:0000256" key="7">
    <source>
        <dbReference type="ARBA" id="ARBA00023212"/>
    </source>
</evidence>
<dbReference type="PANTHER" id="PTHR14517">
    <property type="entry name" value="RIB43A-RELATED"/>
    <property type="match status" value="1"/>
</dbReference>
<evidence type="ECO:0000313" key="11">
    <source>
        <dbReference type="Proteomes" id="UP001307889"/>
    </source>
</evidence>
<dbReference type="InterPro" id="IPR008805">
    <property type="entry name" value="RIB43A"/>
</dbReference>
<evidence type="ECO:0000256" key="5">
    <source>
        <dbReference type="ARBA" id="ARBA00023054"/>
    </source>
</evidence>
<keyword evidence="5" id="KW-0175">Coiled coil</keyword>
<keyword evidence="4" id="KW-0282">Flagellum</keyword>
<evidence type="ECO:0000256" key="2">
    <source>
        <dbReference type="ARBA" id="ARBA00006875"/>
    </source>
</evidence>
<evidence type="ECO:0000256" key="4">
    <source>
        <dbReference type="ARBA" id="ARBA00022846"/>
    </source>
</evidence>
<evidence type="ECO:0000256" key="8">
    <source>
        <dbReference type="ARBA" id="ARBA00023273"/>
    </source>
</evidence>
<protein>
    <submittedName>
        <fullName evidence="10">RIB43A</fullName>
    </submittedName>
</protein>
<keyword evidence="3" id="KW-0963">Cytoplasm</keyword>
<accession>A0ABN7B165</accession>
<comment type="subcellular location">
    <subcellularLocation>
        <location evidence="1">Cytoplasm</location>
        <location evidence="1">Cytoskeleton</location>
        <location evidence="1">Flagellum axoneme</location>
    </subcellularLocation>
</comment>
<organism evidence="10 11">
    <name type="scientific">Nesidiocoris tenuis</name>
    <dbReference type="NCBI Taxonomy" id="355587"/>
    <lineage>
        <taxon>Eukaryota</taxon>
        <taxon>Metazoa</taxon>
        <taxon>Ecdysozoa</taxon>
        <taxon>Arthropoda</taxon>
        <taxon>Hexapoda</taxon>
        <taxon>Insecta</taxon>
        <taxon>Pterygota</taxon>
        <taxon>Neoptera</taxon>
        <taxon>Paraneoptera</taxon>
        <taxon>Hemiptera</taxon>
        <taxon>Heteroptera</taxon>
        <taxon>Panheteroptera</taxon>
        <taxon>Cimicomorpha</taxon>
        <taxon>Miridae</taxon>
        <taxon>Dicyphina</taxon>
        <taxon>Nesidiocoris</taxon>
    </lineage>
</organism>
<dbReference type="EMBL" id="AP028917">
    <property type="protein sequence ID" value="BES98169.1"/>
    <property type="molecule type" value="Genomic_DNA"/>
</dbReference>
<evidence type="ECO:0000256" key="6">
    <source>
        <dbReference type="ARBA" id="ARBA00023069"/>
    </source>
</evidence>
<sequence length="376" mass="44743">MFPLMTADDFKEAAKRTRFLQVEEERRKRIFNAKQRLIGIDYAALDEQINEKKERERQEKLEEELWNKKVEQNMNMVRMMDKQKEADRQQSLKELNEYRLQFQKFEDRREFDLNDPVAYKTPLVLDPKDKRFGVSSITRFEGDEDDPGSRAKLQLEQQHVWLQQQMMERNQQECARRAADLALEEAEIAEGLRFRALRDIEEQCRREQIKKTALFNKALAVKKMQEKYEEMKKEAEDIETHKMNVLTANLHLEDGGGQSALGPNRKSSSTYKGMSLAEKEEIKAIQLHQISEGRDRRRAEEAEEKAWNDYQMGLQQSIRFIDMKHAAEVARHEAQIRQENKNLLEEQIARKQFLDSHVYKNKCSEEYFKQFNKSTR</sequence>
<proteinExistence type="inferred from homology"/>
<evidence type="ECO:0000256" key="1">
    <source>
        <dbReference type="ARBA" id="ARBA00004611"/>
    </source>
</evidence>
<comment type="similarity">
    <text evidence="2">Belongs to the RIB43A family.</text>
</comment>
<reference evidence="10 11" key="1">
    <citation type="submission" date="2023-09" db="EMBL/GenBank/DDBJ databases">
        <title>Nesidiocoris tenuis whole genome shotgun sequence.</title>
        <authorList>
            <person name="Shibata T."/>
            <person name="Shimoda M."/>
            <person name="Kobayashi T."/>
            <person name="Uehara T."/>
        </authorList>
    </citation>
    <scope>NUCLEOTIDE SEQUENCE [LARGE SCALE GENOMIC DNA]</scope>
    <source>
        <strain evidence="10 11">Japan</strain>
    </source>
</reference>
<dbReference type="PANTHER" id="PTHR14517:SF6">
    <property type="entry name" value="RE41410P"/>
    <property type="match status" value="1"/>
</dbReference>
<keyword evidence="7" id="KW-0206">Cytoskeleton</keyword>
<evidence type="ECO:0000256" key="9">
    <source>
        <dbReference type="ARBA" id="ARBA00046435"/>
    </source>
</evidence>
<dbReference type="Proteomes" id="UP001307889">
    <property type="component" value="Chromosome 9"/>
</dbReference>
<keyword evidence="11" id="KW-1185">Reference proteome</keyword>